<sequence length="272" mass="28086">MTRSRGWLGALPLLAFFALVFGIPAAVLVAGALTAGGEPSLANITQSLQGGYLTAMAGSVKLSAVVAVLGAVLGTLLAQAVVTSRSTLLRESVLTASGVLANFGGVPLAFFWIATLGNSGVVSGLVGLPTGALYTFWGLVVVYLYFAVPLMVLVMAPALDGLRPQWREAAANNGATAWHYWRLVALPVLTPAMLGGVVLLFGSAFSAYATANAMVGTVVPLVTLKIASALTGDVLVGHENIALALSLDMVVVAGLVMAVYLPLQRRTSRWLH</sequence>
<dbReference type="GO" id="GO:0055085">
    <property type="term" value="P:transmembrane transport"/>
    <property type="evidence" value="ECO:0007669"/>
    <property type="project" value="InterPro"/>
</dbReference>
<comment type="subcellular location">
    <subcellularLocation>
        <location evidence="1">Cell membrane</location>
        <topology evidence="1">Multi-pass membrane protein</topology>
    </subcellularLocation>
</comment>
<protein>
    <submittedName>
        <fullName evidence="10">Putative spermidine/putrescine transport system permease protein</fullName>
    </submittedName>
</protein>
<keyword evidence="11" id="KW-1185">Reference proteome</keyword>
<keyword evidence="4" id="KW-1003">Cell membrane</keyword>
<dbReference type="PANTHER" id="PTHR42929">
    <property type="entry name" value="INNER MEMBRANE ABC TRANSPORTER PERMEASE PROTEIN YDCU-RELATED-RELATED"/>
    <property type="match status" value="1"/>
</dbReference>
<dbReference type="CDD" id="cd06261">
    <property type="entry name" value="TM_PBP2"/>
    <property type="match status" value="1"/>
</dbReference>
<evidence type="ECO:0000256" key="5">
    <source>
        <dbReference type="ARBA" id="ARBA00022692"/>
    </source>
</evidence>
<keyword evidence="7 8" id="KW-0472">Membrane</keyword>
<evidence type="ECO:0000256" key="3">
    <source>
        <dbReference type="ARBA" id="ARBA00022448"/>
    </source>
</evidence>
<gene>
    <name evidence="10" type="ORF">SAMN05660976_06439</name>
</gene>
<dbReference type="EMBL" id="FOBF01000019">
    <property type="protein sequence ID" value="SEM95024.1"/>
    <property type="molecule type" value="Genomic_DNA"/>
</dbReference>
<evidence type="ECO:0000256" key="4">
    <source>
        <dbReference type="ARBA" id="ARBA00022475"/>
    </source>
</evidence>
<organism evidence="10 11">
    <name type="scientific">Nonomuraea pusilla</name>
    <dbReference type="NCBI Taxonomy" id="46177"/>
    <lineage>
        <taxon>Bacteria</taxon>
        <taxon>Bacillati</taxon>
        <taxon>Actinomycetota</taxon>
        <taxon>Actinomycetes</taxon>
        <taxon>Streptosporangiales</taxon>
        <taxon>Streptosporangiaceae</taxon>
        <taxon>Nonomuraea</taxon>
    </lineage>
</organism>
<evidence type="ECO:0000259" key="9">
    <source>
        <dbReference type="PROSITE" id="PS50928"/>
    </source>
</evidence>
<dbReference type="InterPro" id="IPR000515">
    <property type="entry name" value="MetI-like"/>
</dbReference>
<feature type="transmembrane region" description="Helical" evidence="8">
    <location>
        <begin position="134"/>
        <end position="159"/>
    </location>
</feature>
<dbReference type="PANTHER" id="PTHR42929:SF1">
    <property type="entry name" value="INNER MEMBRANE ABC TRANSPORTER PERMEASE PROTEIN YDCU-RELATED"/>
    <property type="match status" value="1"/>
</dbReference>
<feature type="transmembrane region" description="Helical" evidence="8">
    <location>
        <begin position="180"/>
        <end position="205"/>
    </location>
</feature>
<feature type="domain" description="ABC transmembrane type-1" evidence="9">
    <location>
        <begin position="56"/>
        <end position="260"/>
    </location>
</feature>
<dbReference type="GO" id="GO:0005886">
    <property type="term" value="C:plasma membrane"/>
    <property type="evidence" value="ECO:0007669"/>
    <property type="project" value="UniProtKB-SubCell"/>
</dbReference>
<evidence type="ECO:0000256" key="7">
    <source>
        <dbReference type="ARBA" id="ARBA00023136"/>
    </source>
</evidence>
<dbReference type="STRING" id="46177.SAMN05660976_06439"/>
<evidence type="ECO:0000256" key="6">
    <source>
        <dbReference type="ARBA" id="ARBA00022989"/>
    </source>
</evidence>
<keyword evidence="3" id="KW-0813">Transport</keyword>
<keyword evidence="6 8" id="KW-1133">Transmembrane helix</keyword>
<dbReference type="SUPFAM" id="SSF161098">
    <property type="entry name" value="MetI-like"/>
    <property type="match status" value="1"/>
</dbReference>
<dbReference type="InterPro" id="IPR035906">
    <property type="entry name" value="MetI-like_sf"/>
</dbReference>
<evidence type="ECO:0000256" key="8">
    <source>
        <dbReference type="SAM" id="Phobius"/>
    </source>
</evidence>
<evidence type="ECO:0000256" key="2">
    <source>
        <dbReference type="ARBA" id="ARBA00007069"/>
    </source>
</evidence>
<reference evidence="10 11" key="1">
    <citation type="submission" date="2016-10" db="EMBL/GenBank/DDBJ databases">
        <authorList>
            <person name="de Groot N.N."/>
        </authorList>
    </citation>
    <scope>NUCLEOTIDE SEQUENCE [LARGE SCALE GENOMIC DNA]</scope>
    <source>
        <strain evidence="10 11">DSM 43357</strain>
    </source>
</reference>
<feature type="transmembrane region" description="Helical" evidence="8">
    <location>
        <begin position="55"/>
        <end position="81"/>
    </location>
</feature>
<dbReference type="AlphaFoldDB" id="A0A1H8CKS5"/>
<dbReference type="RefSeq" id="WP_055510211.1">
    <property type="nucleotide sequence ID" value="NZ_BBZG01000007.1"/>
</dbReference>
<keyword evidence="5 8" id="KW-0812">Transmembrane</keyword>
<name>A0A1H8CKS5_9ACTN</name>
<accession>A0A1H8CKS5</accession>
<proteinExistence type="inferred from homology"/>
<dbReference type="OrthoDB" id="8404154at2"/>
<comment type="similarity">
    <text evidence="2">Belongs to the binding-protein-dependent transport system permease family. CysTW subfamily.</text>
</comment>
<feature type="transmembrane region" description="Helical" evidence="8">
    <location>
        <begin position="241"/>
        <end position="263"/>
    </location>
</feature>
<evidence type="ECO:0000313" key="11">
    <source>
        <dbReference type="Proteomes" id="UP000198953"/>
    </source>
</evidence>
<dbReference type="Proteomes" id="UP000198953">
    <property type="component" value="Unassembled WGS sequence"/>
</dbReference>
<feature type="transmembrane region" description="Helical" evidence="8">
    <location>
        <begin position="93"/>
        <end position="114"/>
    </location>
</feature>
<dbReference type="PROSITE" id="PS50928">
    <property type="entry name" value="ABC_TM1"/>
    <property type="match status" value="1"/>
</dbReference>
<evidence type="ECO:0000313" key="10">
    <source>
        <dbReference type="EMBL" id="SEM95024.1"/>
    </source>
</evidence>
<dbReference type="Gene3D" id="1.10.3720.10">
    <property type="entry name" value="MetI-like"/>
    <property type="match status" value="1"/>
</dbReference>
<evidence type="ECO:0000256" key="1">
    <source>
        <dbReference type="ARBA" id="ARBA00004651"/>
    </source>
</evidence>